<reference evidence="1" key="1">
    <citation type="submission" date="2015-06" db="UniProtKB">
        <authorList>
            <consortium name="EnsemblPlants"/>
        </authorList>
    </citation>
    <scope>IDENTIFICATION</scope>
</reference>
<dbReference type="EnsemblPlants" id="EMT05590">
    <property type="protein sequence ID" value="EMT05590"/>
    <property type="gene ID" value="F775_08312"/>
</dbReference>
<dbReference type="AlphaFoldDB" id="M8AV76"/>
<sequence>MDLINPEILVEFHLAKLHRAGSYKGCVVVYPEPNAAAYDMYRISPILPHETARKAANRRHRALKPNQCLTSAYILLNAGKFPSGGKNKTLSGPKETKTPVPDAEQTKTHVPENTEPAAISDEIIDAYHTRRLDAKVAGMVKPE</sequence>
<accession>M8AV76</accession>
<name>M8AV76_AEGTA</name>
<protein>
    <submittedName>
        <fullName evidence="1">Uncharacterized protein</fullName>
    </submittedName>
</protein>
<evidence type="ECO:0000313" key="1">
    <source>
        <dbReference type="EnsemblPlants" id="EMT05590"/>
    </source>
</evidence>
<proteinExistence type="predicted"/>
<organism evidence="1">
    <name type="scientific">Aegilops tauschii</name>
    <name type="common">Tausch's goatgrass</name>
    <name type="synonym">Aegilops squarrosa</name>
    <dbReference type="NCBI Taxonomy" id="37682"/>
    <lineage>
        <taxon>Eukaryota</taxon>
        <taxon>Viridiplantae</taxon>
        <taxon>Streptophyta</taxon>
        <taxon>Embryophyta</taxon>
        <taxon>Tracheophyta</taxon>
        <taxon>Spermatophyta</taxon>
        <taxon>Magnoliopsida</taxon>
        <taxon>Liliopsida</taxon>
        <taxon>Poales</taxon>
        <taxon>Poaceae</taxon>
        <taxon>BOP clade</taxon>
        <taxon>Pooideae</taxon>
        <taxon>Triticodae</taxon>
        <taxon>Triticeae</taxon>
        <taxon>Triticinae</taxon>
        <taxon>Aegilops</taxon>
    </lineage>
</organism>